<feature type="domain" description="ABC transmembrane type-1" evidence="8">
    <location>
        <begin position="101"/>
        <end position="316"/>
    </location>
</feature>
<keyword evidence="5 7" id="KW-1133">Transmembrane helix</keyword>
<keyword evidence="6 7" id="KW-0472">Membrane</keyword>
<evidence type="ECO:0000256" key="1">
    <source>
        <dbReference type="ARBA" id="ARBA00004651"/>
    </source>
</evidence>
<evidence type="ECO:0000256" key="6">
    <source>
        <dbReference type="ARBA" id="ARBA00023136"/>
    </source>
</evidence>
<evidence type="ECO:0000256" key="2">
    <source>
        <dbReference type="ARBA" id="ARBA00022448"/>
    </source>
</evidence>
<protein>
    <submittedName>
        <fullName evidence="9">Peptide/nickel transport system permease protein</fullName>
    </submittedName>
</protein>
<feature type="transmembrane region" description="Helical" evidence="7">
    <location>
        <begin position="136"/>
        <end position="158"/>
    </location>
</feature>
<dbReference type="PANTHER" id="PTHR43163">
    <property type="entry name" value="DIPEPTIDE TRANSPORT SYSTEM PERMEASE PROTEIN DPPB-RELATED"/>
    <property type="match status" value="1"/>
</dbReference>
<name>A0ABS2MMR2_9FIRM</name>
<feature type="transmembrane region" description="Helical" evidence="7">
    <location>
        <begin position="101"/>
        <end position="124"/>
    </location>
</feature>
<dbReference type="InterPro" id="IPR000515">
    <property type="entry name" value="MetI-like"/>
</dbReference>
<dbReference type="Gene3D" id="1.10.3720.10">
    <property type="entry name" value="MetI-like"/>
    <property type="match status" value="1"/>
</dbReference>
<sequence length="330" mass="37513">MKRFFIGRLLQMIPLLFVITLIIFIIIDAMPGNELLAYINSLPEGEPRPSREQIEQMMKVLKYDTPWFERYFIWISNALKGDFGVSLYYRRPALEIVNTLIWRTFMLNGTALVFTFLFAIPIGVRSAAKQNSFFDNFFSTTTLILISLPAFFIGIYLMRLLAVNVSWIPATGMRSVPYIIKGYPSKSAEILDIIRHMLLPVLTLTVAGVGTVSRFVRNAVVDVINNDYIRTAKSKGLTERTVIYKHAFRNALIPVISLIGVMIPTLFVGNIFVEAVFVWPGIGLEFLYSVFRRDTAMLSLLILFFSFASVLGNFLADILYGVFDPRLKAE</sequence>
<keyword evidence="4 7" id="KW-0812">Transmembrane</keyword>
<dbReference type="RefSeq" id="WP_204661279.1">
    <property type="nucleotide sequence ID" value="NZ_JAFBDT010000001.1"/>
</dbReference>
<gene>
    <name evidence="9" type="ORF">JOC49_000202</name>
</gene>
<accession>A0ABS2MMR2</accession>
<evidence type="ECO:0000256" key="4">
    <source>
        <dbReference type="ARBA" id="ARBA00022692"/>
    </source>
</evidence>
<comment type="subcellular location">
    <subcellularLocation>
        <location evidence="1 7">Cell membrane</location>
        <topology evidence="1 7">Multi-pass membrane protein</topology>
    </subcellularLocation>
</comment>
<dbReference type="EMBL" id="JAFBDT010000001">
    <property type="protein sequence ID" value="MBM7560693.1"/>
    <property type="molecule type" value="Genomic_DNA"/>
</dbReference>
<keyword evidence="10" id="KW-1185">Reference proteome</keyword>
<evidence type="ECO:0000313" key="10">
    <source>
        <dbReference type="Proteomes" id="UP000767854"/>
    </source>
</evidence>
<feature type="transmembrane region" description="Helical" evidence="7">
    <location>
        <begin position="12"/>
        <end position="30"/>
    </location>
</feature>
<proteinExistence type="inferred from homology"/>
<evidence type="ECO:0000313" key="9">
    <source>
        <dbReference type="EMBL" id="MBM7560693.1"/>
    </source>
</evidence>
<feature type="transmembrane region" description="Helical" evidence="7">
    <location>
        <begin position="251"/>
        <end position="279"/>
    </location>
</feature>
<dbReference type="PANTHER" id="PTHR43163:SF6">
    <property type="entry name" value="DIPEPTIDE TRANSPORT SYSTEM PERMEASE PROTEIN DPPB-RELATED"/>
    <property type="match status" value="1"/>
</dbReference>
<dbReference type="Proteomes" id="UP000767854">
    <property type="component" value="Unassembled WGS sequence"/>
</dbReference>
<feature type="transmembrane region" description="Helical" evidence="7">
    <location>
        <begin position="299"/>
        <end position="323"/>
    </location>
</feature>
<dbReference type="InterPro" id="IPR035906">
    <property type="entry name" value="MetI-like_sf"/>
</dbReference>
<dbReference type="PROSITE" id="PS50928">
    <property type="entry name" value="ABC_TM1"/>
    <property type="match status" value="1"/>
</dbReference>
<dbReference type="CDD" id="cd06261">
    <property type="entry name" value="TM_PBP2"/>
    <property type="match status" value="1"/>
</dbReference>
<dbReference type="SUPFAM" id="SSF161098">
    <property type="entry name" value="MetI-like"/>
    <property type="match status" value="1"/>
</dbReference>
<comment type="similarity">
    <text evidence="7">Belongs to the binding-protein-dependent transport system permease family.</text>
</comment>
<evidence type="ECO:0000256" key="7">
    <source>
        <dbReference type="RuleBase" id="RU363032"/>
    </source>
</evidence>
<reference evidence="9 10" key="1">
    <citation type="submission" date="2021-01" db="EMBL/GenBank/DDBJ databases">
        <title>Genomic Encyclopedia of Type Strains, Phase IV (KMG-IV): sequencing the most valuable type-strain genomes for metagenomic binning, comparative biology and taxonomic classification.</title>
        <authorList>
            <person name="Goeker M."/>
        </authorList>
    </citation>
    <scope>NUCLEOTIDE SEQUENCE [LARGE SCALE GENOMIC DNA]</scope>
    <source>
        <strain evidence="9 10">DSM 24436</strain>
    </source>
</reference>
<comment type="caution">
    <text evidence="9">The sequence shown here is derived from an EMBL/GenBank/DDBJ whole genome shotgun (WGS) entry which is preliminary data.</text>
</comment>
<keyword evidence="2 7" id="KW-0813">Transport</keyword>
<evidence type="ECO:0000259" key="8">
    <source>
        <dbReference type="PROSITE" id="PS50928"/>
    </source>
</evidence>
<evidence type="ECO:0000256" key="5">
    <source>
        <dbReference type="ARBA" id="ARBA00022989"/>
    </source>
</evidence>
<organism evidence="9 10">
    <name type="scientific">Fusibacter tunisiensis</name>
    <dbReference type="NCBI Taxonomy" id="1008308"/>
    <lineage>
        <taxon>Bacteria</taxon>
        <taxon>Bacillati</taxon>
        <taxon>Bacillota</taxon>
        <taxon>Clostridia</taxon>
        <taxon>Eubacteriales</taxon>
        <taxon>Eubacteriales Family XII. Incertae Sedis</taxon>
        <taxon>Fusibacter</taxon>
    </lineage>
</organism>
<keyword evidence="3" id="KW-1003">Cell membrane</keyword>
<evidence type="ECO:0000256" key="3">
    <source>
        <dbReference type="ARBA" id="ARBA00022475"/>
    </source>
</evidence>
<dbReference type="Pfam" id="PF00528">
    <property type="entry name" value="BPD_transp_1"/>
    <property type="match status" value="1"/>
</dbReference>